<dbReference type="InterPro" id="IPR014001">
    <property type="entry name" value="Helicase_ATP-bd"/>
</dbReference>
<dbReference type="InterPro" id="IPR000629">
    <property type="entry name" value="RNA-helicase_DEAD-box_CS"/>
</dbReference>
<feature type="domain" description="Helicase C-terminal" evidence="10">
    <location>
        <begin position="298"/>
        <end position="451"/>
    </location>
</feature>
<keyword evidence="4 7" id="KW-0347">Helicase</keyword>
<dbReference type="PANTHER" id="PTHR47959:SF1">
    <property type="entry name" value="ATP-DEPENDENT RNA HELICASE DBPA"/>
    <property type="match status" value="1"/>
</dbReference>
<dbReference type="CDD" id="cd18787">
    <property type="entry name" value="SF2_C_DEAD"/>
    <property type="match status" value="1"/>
</dbReference>
<keyword evidence="2 7" id="KW-0547">Nucleotide-binding</keyword>
<feature type="compositionally biased region" description="Basic and acidic residues" evidence="8">
    <location>
        <begin position="540"/>
        <end position="556"/>
    </location>
</feature>
<keyword evidence="5 7" id="KW-0067">ATP-binding</keyword>
<dbReference type="GO" id="GO:0005829">
    <property type="term" value="C:cytosol"/>
    <property type="evidence" value="ECO:0007669"/>
    <property type="project" value="TreeGrafter"/>
</dbReference>
<evidence type="ECO:0000256" key="6">
    <source>
        <dbReference type="PROSITE-ProRule" id="PRU00552"/>
    </source>
</evidence>
<evidence type="ECO:0000256" key="5">
    <source>
        <dbReference type="ARBA" id="ARBA00022840"/>
    </source>
</evidence>
<dbReference type="SMART" id="SM00490">
    <property type="entry name" value="HELICc"/>
    <property type="match status" value="1"/>
</dbReference>
<dbReference type="PROSITE" id="PS00039">
    <property type="entry name" value="DEAD_ATP_HELICASE"/>
    <property type="match status" value="1"/>
</dbReference>
<evidence type="ECO:0000256" key="1">
    <source>
        <dbReference type="ARBA" id="ARBA00012552"/>
    </source>
</evidence>
<dbReference type="STRING" id="400682.A0A1X7V4E3"/>
<sequence>MQLDTTHARNKMAMSMCRVLWSNVFSSLAASSTLLSSSSLYSKQTKFLYGTRWNSNAVASEADTEDKPSFSSLGLSSSLVNDLSRNGYTTPFEIQAKTLPHTLEGKNLIGRAITGSGKTLAYALPIINKLSSSKTRGVPRALVLTPTRELCRQVTECISSLSSNLRCVSLYGGASYSSQERELRYGADVVCATPGRLNDQINRGNLPLDNFQIVILDEADELLTPNFKIQIDDVLADTPSDKQMLLFSATMPPNVKEVIRQYMKQSVVIDLTASSNRLPPAIKHKVLRLDRGMDKFGTILDLINVYSPQRAIVFTTTKIQASDLGSFLSRNGVSATSLHGDLSQQMRETCLERFRSGKIKIIAATDVAARGIDIPEIDFVLQIEPPPSGIDSYVHRSGRTGRKGLPGTSILLLSSSQDSQYFLRELKRVVQVEEIKRPSRDEVITRSLDSAVKSIKAKKDEKLINAALPLAEELISEDGAKALASAIISICGIRVYDRPESMSRSSREEFRSRDFDSRSRSNFRDRRGGRREFSDSRWNDEWSDRRGSRRHRDDGFSGRSRRNRGSFGINIDDDWGEDDVGTVEDEWWDNKGSRKGRRF</sequence>
<dbReference type="InterPro" id="IPR044742">
    <property type="entry name" value="DEAD/DEAH_RhlB"/>
</dbReference>
<dbReference type="InterPro" id="IPR011545">
    <property type="entry name" value="DEAD/DEAH_box_helicase_dom"/>
</dbReference>
<dbReference type="Proteomes" id="UP000007879">
    <property type="component" value="Unassembled WGS sequence"/>
</dbReference>
<dbReference type="InterPro" id="IPR014014">
    <property type="entry name" value="RNA_helicase_DEAD_Q_motif"/>
</dbReference>
<dbReference type="OrthoDB" id="196131at2759"/>
<name>A0A1X7V4E3_AMPQE</name>
<dbReference type="PROSITE" id="PS51192">
    <property type="entry name" value="HELICASE_ATP_BIND_1"/>
    <property type="match status" value="1"/>
</dbReference>
<dbReference type="InterPro" id="IPR027417">
    <property type="entry name" value="P-loop_NTPase"/>
</dbReference>
<reference evidence="13" key="1">
    <citation type="journal article" date="2010" name="Nature">
        <title>The Amphimedon queenslandica genome and the evolution of animal complexity.</title>
        <authorList>
            <person name="Srivastava M."/>
            <person name="Simakov O."/>
            <person name="Chapman J."/>
            <person name="Fahey B."/>
            <person name="Gauthier M.E."/>
            <person name="Mitros T."/>
            <person name="Richards G.S."/>
            <person name="Conaco C."/>
            <person name="Dacre M."/>
            <person name="Hellsten U."/>
            <person name="Larroux C."/>
            <person name="Putnam N.H."/>
            <person name="Stanke M."/>
            <person name="Adamska M."/>
            <person name="Darling A."/>
            <person name="Degnan S.M."/>
            <person name="Oakley T.H."/>
            <person name="Plachetzki D.C."/>
            <person name="Zhai Y."/>
            <person name="Adamski M."/>
            <person name="Calcino A."/>
            <person name="Cummins S.F."/>
            <person name="Goodstein D.M."/>
            <person name="Harris C."/>
            <person name="Jackson D.J."/>
            <person name="Leys S.P."/>
            <person name="Shu S."/>
            <person name="Woodcroft B.J."/>
            <person name="Vervoort M."/>
            <person name="Kosik K.S."/>
            <person name="Manning G."/>
            <person name="Degnan B.M."/>
            <person name="Rokhsar D.S."/>
        </authorList>
    </citation>
    <scope>NUCLEOTIDE SEQUENCE [LARGE SCALE GENOMIC DNA]</scope>
</reference>
<feature type="short sequence motif" description="Q motif" evidence="6">
    <location>
        <begin position="68"/>
        <end position="96"/>
    </location>
</feature>
<dbReference type="OMA" id="PEEMITH"/>
<dbReference type="PANTHER" id="PTHR47959">
    <property type="entry name" value="ATP-DEPENDENT RNA HELICASE RHLE-RELATED"/>
    <property type="match status" value="1"/>
</dbReference>
<feature type="region of interest" description="Disordered" evidence="8">
    <location>
        <begin position="540"/>
        <end position="581"/>
    </location>
</feature>
<keyword evidence="3 7" id="KW-0378">Hydrolase</keyword>
<evidence type="ECO:0000256" key="4">
    <source>
        <dbReference type="ARBA" id="ARBA00022806"/>
    </source>
</evidence>
<evidence type="ECO:0000256" key="3">
    <source>
        <dbReference type="ARBA" id="ARBA00022801"/>
    </source>
</evidence>
<dbReference type="AlphaFoldDB" id="A0A1X7V4E3"/>
<accession>A0A1X7V4E3</accession>
<feature type="compositionally biased region" description="Acidic residues" evidence="8">
    <location>
        <begin position="571"/>
        <end position="581"/>
    </location>
</feature>
<feature type="domain" description="Helicase ATP-binding" evidence="9">
    <location>
        <begin position="99"/>
        <end position="269"/>
    </location>
</feature>
<dbReference type="eggNOG" id="KOG0331">
    <property type="taxonomic scope" value="Eukaryota"/>
</dbReference>
<gene>
    <name evidence="12" type="primary">100635434</name>
</gene>
<reference evidence="12" key="2">
    <citation type="submission" date="2017-05" db="UniProtKB">
        <authorList>
            <consortium name="EnsemblMetazoa"/>
        </authorList>
    </citation>
    <scope>IDENTIFICATION</scope>
</reference>
<evidence type="ECO:0000259" key="10">
    <source>
        <dbReference type="PROSITE" id="PS51194"/>
    </source>
</evidence>
<evidence type="ECO:0000256" key="2">
    <source>
        <dbReference type="ARBA" id="ARBA00022741"/>
    </source>
</evidence>
<evidence type="ECO:0000259" key="11">
    <source>
        <dbReference type="PROSITE" id="PS51195"/>
    </source>
</evidence>
<dbReference type="CDD" id="cd00268">
    <property type="entry name" value="DEADc"/>
    <property type="match status" value="1"/>
</dbReference>
<dbReference type="GO" id="GO:0016787">
    <property type="term" value="F:hydrolase activity"/>
    <property type="evidence" value="ECO:0007669"/>
    <property type="project" value="UniProtKB-KW"/>
</dbReference>
<dbReference type="EC" id="3.6.4.13" evidence="1"/>
<keyword evidence="13" id="KW-1185">Reference proteome</keyword>
<dbReference type="SMART" id="SM00487">
    <property type="entry name" value="DEXDc"/>
    <property type="match status" value="1"/>
</dbReference>
<dbReference type="EnsemblMetazoa" id="XM_003385650.3">
    <property type="protein sequence ID" value="XP_003385698.2"/>
    <property type="gene ID" value="LOC100635434"/>
</dbReference>
<protein>
    <recommendedName>
        <fullName evidence="1">RNA helicase</fullName>
        <ecNumber evidence="1">3.6.4.13</ecNumber>
    </recommendedName>
</protein>
<dbReference type="GO" id="GO:0005524">
    <property type="term" value="F:ATP binding"/>
    <property type="evidence" value="ECO:0007669"/>
    <property type="project" value="UniProtKB-KW"/>
</dbReference>
<dbReference type="Gene3D" id="3.40.50.300">
    <property type="entry name" value="P-loop containing nucleotide triphosphate hydrolases"/>
    <property type="match status" value="2"/>
</dbReference>
<dbReference type="PROSITE" id="PS51194">
    <property type="entry name" value="HELICASE_CTER"/>
    <property type="match status" value="1"/>
</dbReference>
<feature type="domain" description="DEAD-box RNA helicase Q" evidence="11">
    <location>
        <begin position="68"/>
        <end position="96"/>
    </location>
</feature>
<evidence type="ECO:0000313" key="12">
    <source>
        <dbReference type="EnsemblMetazoa" id="Aqu2.1.34878_001"/>
    </source>
</evidence>
<dbReference type="GO" id="GO:0003724">
    <property type="term" value="F:RNA helicase activity"/>
    <property type="evidence" value="ECO:0007669"/>
    <property type="project" value="UniProtKB-EC"/>
</dbReference>
<organism evidence="12">
    <name type="scientific">Amphimedon queenslandica</name>
    <name type="common">Sponge</name>
    <dbReference type="NCBI Taxonomy" id="400682"/>
    <lineage>
        <taxon>Eukaryota</taxon>
        <taxon>Metazoa</taxon>
        <taxon>Porifera</taxon>
        <taxon>Demospongiae</taxon>
        <taxon>Heteroscleromorpha</taxon>
        <taxon>Haplosclerida</taxon>
        <taxon>Niphatidae</taxon>
        <taxon>Amphimedon</taxon>
    </lineage>
</organism>
<dbReference type="EnsemblMetazoa" id="Aqu2.1.34878_001">
    <property type="protein sequence ID" value="Aqu2.1.34878_001"/>
    <property type="gene ID" value="Aqu2.1.34878"/>
</dbReference>
<dbReference type="Pfam" id="PF00271">
    <property type="entry name" value="Helicase_C"/>
    <property type="match status" value="1"/>
</dbReference>
<dbReference type="InterPro" id="IPR001650">
    <property type="entry name" value="Helicase_C-like"/>
</dbReference>
<evidence type="ECO:0000313" key="13">
    <source>
        <dbReference type="Proteomes" id="UP000007879"/>
    </source>
</evidence>
<evidence type="ECO:0000256" key="7">
    <source>
        <dbReference type="RuleBase" id="RU000492"/>
    </source>
</evidence>
<comment type="similarity">
    <text evidence="7">Belongs to the DEAD box helicase family.</text>
</comment>
<dbReference type="GO" id="GO:0003676">
    <property type="term" value="F:nucleic acid binding"/>
    <property type="evidence" value="ECO:0007669"/>
    <property type="project" value="InterPro"/>
</dbReference>
<evidence type="ECO:0000256" key="8">
    <source>
        <dbReference type="SAM" id="MobiDB-lite"/>
    </source>
</evidence>
<dbReference type="SUPFAM" id="SSF52540">
    <property type="entry name" value="P-loop containing nucleoside triphosphate hydrolases"/>
    <property type="match status" value="1"/>
</dbReference>
<dbReference type="InParanoid" id="A0A1X7V4E3"/>
<evidence type="ECO:0000259" key="9">
    <source>
        <dbReference type="PROSITE" id="PS51192"/>
    </source>
</evidence>
<dbReference type="Pfam" id="PF00270">
    <property type="entry name" value="DEAD"/>
    <property type="match status" value="1"/>
</dbReference>
<dbReference type="InterPro" id="IPR050079">
    <property type="entry name" value="DEAD_box_RNA_helicase"/>
</dbReference>
<dbReference type="PROSITE" id="PS51195">
    <property type="entry name" value="Q_MOTIF"/>
    <property type="match status" value="1"/>
</dbReference>
<dbReference type="KEGG" id="aqu:100635434"/>
<proteinExistence type="inferred from homology"/>